<keyword evidence="6 7" id="KW-0472">Membrane</keyword>
<keyword evidence="2" id="KW-1003">Cell membrane</keyword>
<dbReference type="EMBL" id="FUIG01000103">
    <property type="protein sequence ID" value="SJM35704.1"/>
    <property type="molecule type" value="Genomic_DNA"/>
</dbReference>
<evidence type="ECO:0000256" key="5">
    <source>
        <dbReference type="ARBA" id="ARBA00022989"/>
    </source>
</evidence>
<dbReference type="GO" id="GO:0005886">
    <property type="term" value="C:plasma membrane"/>
    <property type="evidence" value="ECO:0007669"/>
    <property type="project" value="UniProtKB-SubCell"/>
</dbReference>
<dbReference type="RefSeq" id="WP_123151854.1">
    <property type="nucleotide sequence ID" value="NZ_FUIG01000103.1"/>
</dbReference>
<keyword evidence="7" id="KW-0813">Transport</keyword>
<dbReference type="InterPro" id="IPR004681">
    <property type="entry name" value="TRAP_DctM"/>
</dbReference>
<organism evidence="9 10">
    <name type="scientific">Mesorhizobium delmotii</name>
    <dbReference type="NCBI Taxonomy" id="1631247"/>
    <lineage>
        <taxon>Bacteria</taxon>
        <taxon>Pseudomonadati</taxon>
        <taxon>Pseudomonadota</taxon>
        <taxon>Alphaproteobacteria</taxon>
        <taxon>Hyphomicrobiales</taxon>
        <taxon>Phyllobacteriaceae</taxon>
        <taxon>Mesorhizobium</taxon>
    </lineage>
</organism>
<reference evidence="10" key="1">
    <citation type="submission" date="2016-12" db="EMBL/GenBank/DDBJ databases">
        <authorList>
            <person name="Brunel B."/>
        </authorList>
    </citation>
    <scope>NUCLEOTIDE SEQUENCE [LARGE SCALE GENOMIC DNA]</scope>
</reference>
<feature type="domain" description="TRAP C4-dicarboxylate transport system permease DctM subunit" evidence="8">
    <location>
        <begin position="7"/>
        <end position="420"/>
    </location>
</feature>
<evidence type="ECO:0000256" key="2">
    <source>
        <dbReference type="ARBA" id="ARBA00022475"/>
    </source>
</evidence>
<feature type="transmembrane region" description="Helical" evidence="7">
    <location>
        <begin position="245"/>
        <end position="263"/>
    </location>
</feature>
<dbReference type="PANTHER" id="PTHR33362:SF5">
    <property type="entry name" value="C4-DICARBOXYLATE TRAP TRANSPORTER LARGE PERMEASE PROTEIN DCTM"/>
    <property type="match status" value="1"/>
</dbReference>
<keyword evidence="5 7" id="KW-1133">Transmembrane helix</keyword>
<feature type="transmembrane region" description="Helical" evidence="7">
    <location>
        <begin position="217"/>
        <end position="239"/>
    </location>
</feature>
<comment type="caution">
    <text evidence="7">Lacks conserved residue(s) required for the propagation of feature annotation.</text>
</comment>
<feature type="transmembrane region" description="Helical" evidence="7">
    <location>
        <begin position="305"/>
        <end position="330"/>
    </location>
</feature>
<accession>A0A2P9AWW8</accession>
<comment type="similarity">
    <text evidence="7">Belongs to the TRAP transporter large permease family.</text>
</comment>
<dbReference type="InterPro" id="IPR010656">
    <property type="entry name" value="DctM"/>
</dbReference>
<keyword evidence="3 7" id="KW-0997">Cell inner membrane</keyword>
<dbReference type="NCBIfam" id="TIGR00786">
    <property type="entry name" value="dctM"/>
    <property type="match status" value="1"/>
</dbReference>
<keyword evidence="10" id="KW-1185">Reference proteome</keyword>
<feature type="transmembrane region" description="Helical" evidence="7">
    <location>
        <begin position="174"/>
        <end position="196"/>
    </location>
</feature>
<dbReference type="Proteomes" id="UP000245698">
    <property type="component" value="Unassembled WGS sequence"/>
</dbReference>
<feature type="transmembrane region" description="Helical" evidence="7">
    <location>
        <begin position="54"/>
        <end position="73"/>
    </location>
</feature>
<evidence type="ECO:0000313" key="9">
    <source>
        <dbReference type="EMBL" id="SJM35704.1"/>
    </source>
</evidence>
<evidence type="ECO:0000256" key="7">
    <source>
        <dbReference type="RuleBase" id="RU369079"/>
    </source>
</evidence>
<sequence length="429" mass="44994">MLTALPLVALVALLLLGVPIAVALAASGMLGIYVVTGDLAKMLGIVALTPFDTVANYALTTIPMFILMAYFSASSGLARDLYTAASNWLSLIRGGLAIATMFSCGVFGAMSGASVAAASVMSNIAMPEMRRHGYSDELAAGAIGVGATLDILIPPSVAMVIYGLATQTSVGKLLVAGIVPGILAGILLALTIYLWVTISPAHAPKTYRAPARERWASLARVWPSLLLIVVVIALLYLGIATPTEVGAVGALMAGVIGVALGRLSAHDVLQALKSTIRISAMIFLILIGATLFGHYMTLSRIPQEIVALVTAIDLNRWVVIIAILAVYFVISMFMDEIPLLLLTLQLTFPLITSLGFDPIWFGVVSMMMVTIGLVFPPIGLVAFVVGTTAGADLTKVYKGTSILTIALGVTTVLLIIFPQIALWLPATMR</sequence>
<dbReference type="PIRSF" id="PIRSF006066">
    <property type="entry name" value="HI0050"/>
    <property type="match status" value="1"/>
</dbReference>
<gene>
    <name evidence="9" type="ORF">BQ8482_90079</name>
</gene>
<evidence type="ECO:0000256" key="3">
    <source>
        <dbReference type="ARBA" id="ARBA00022519"/>
    </source>
</evidence>
<feature type="transmembrane region" description="Helical" evidence="7">
    <location>
        <begin position="138"/>
        <end position="162"/>
    </location>
</feature>
<evidence type="ECO:0000256" key="1">
    <source>
        <dbReference type="ARBA" id="ARBA00004429"/>
    </source>
</evidence>
<keyword evidence="4 7" id="KW-0812">Transmembrane</keyword>
<dbReference type="Pfam" id="PF06808">
    <property type="entry name" value="DctM"/>
    <property type="match status" value="1"/>
</dbReference>
<feature type="transmembrane region" description="Helical" evidence="7">
    <location>
        <begin position="402"/>
        <end position="424"/>
    </location>
</feature>
<evidence type="ECO:0000256" key="4">
    <source>
        <dbReference type="ARBA" id="ARBA00022692"/>
    </source>
</evidence>
<feature type="transmembrane region" description="Helical" evidence="7">
    <location>
        <begin position="337"/>
        <end position="356"/>
    </location>
</feature>
<comment type="subunit">
    <text evidence="7">The complex comprises the extracytoplasmic solute receptor protein and the two transmembrane proteins.</text>
</comment>
<dbReference type="AlphaFoldDB" id="A0A2P9AWW8"/>
<comment type="function">
    <text evidence="7">Part of the tripartite ATP-independent periplasmic (TRAP) transport system.</text>
</comment>
<dbReference type="GO" id="GO:0022857">
    <property type="term" value="F:transmembrane transporter activity"/>
    <property type="evidence" value="ECO:0007669"/>
    <property type="project" value="UniProtKB-UniRule"/>
</dbReference>
<evidence type="ECO:0000259" key="8">
    <source>
        <dbReference type="Pfam" id="PF06808"/>
    </source>
</evidence>
<evidence type="ECO:0000313" key="10">
    <source>
        <dbReference type="Proteomes" id="UP000245698"/>
    </source>
</evidence>
<comment type="subcellular location">
    <subcellularLocation>
        <location evidence="1 7">Cell inner membrane</location>
        <topology evidence="1 7">Multi-pass membrane protein</topology>
    </subcellularLocation>
</comment>
<name>A0A2P9AWW8_9HYPH</name>
<protein>
    <recommendedName>
        <fullName evidence="7">TRAP transporter large permease protein</fullName>
    </recommendedName>
</protein>
<evidence type="ECO:0000256" key="6">
    <source>
        <dbReference type="ARBA" id="ARBA00023136"/>
    </source>
</evidence>
<proteinExistence type="inferred from homology"/>
<feature type="transmembrane region" description="Helical" evidence="7">
    <location>
        <begin position="362"/>
        <end position="390"/>
    </location>
</feature>
<dbReference type="PANTHER" id="PTHR33362">
    <property type="entry name" value="SIALIC ACID TRAP TRANSPORTER PERMEASE PROTEIN SIAT-RELATED"/>
    <property type="match status" value="1"/>
</dbReference>
<feature type="transmembrane region" description="Helical" evidence="7">
    <location>
        <begin position="275"/>
        <end position="293"/>
    </location>
</feature>